<reference evidence="11 12" key="1">
    <citation type="submission" date="2022-01" db="EMBL/GenBank/DDBJ databases">
        <title>A chromosomal length assembly of Cordylochernes scorpioides.</title>
        <authorList>
            <person name="Zeh D."/>
            <person name="Zeh J."/>
        </authorList>
    </citation>
    <scope>NUCLEOTIDE SEQUENCE [LARGE SCALE GENOMIC DNA]</scope>
    <source>
        <strain evidence="11">IN4F17</strain>
        <tissue evidence="11">Whole Body</tissue>
    </source>
</reference>
<keyword evidence="5" id="KW-0255">Endonuclease</keyword>
<dbReference type="InterPro" id="IPR041588">
    <property type="entry name" value="Integrase_H2C2"/>
</dbReference>
<dbReference type="Pfam" id="PF17921">
    <property type="entry name" value="Integrase_H2C2"/>
    <property type="match status" value="1"/>
</dbReference>
<dbReference type="InterPro" id="IPR050951">
    <property type="entry name" value="Retrovirus_Pol_polyprotein"/>
</dbReference>
<evidence type="ECO:0000313" key="12">
    <source>
        <dbReference type="Proteomes" id="UP001235939"/>
    </source>
</evidence>
<feature type="domain" description="Integrase zinc-binding" evidence="10">
    <location>
        <begin position="173"/>
        <end position="214"/>
    </location>
</feature>
<name>A0ABY6K8H7_9ARAC</name>
<evidence type="ECO:0000256" key="1">
    <source>
        <dbReference type="ARBA" id="ARBA00012493"/>
    </source>
</evidence>
<dbReference type="InterPro" id="IPR041373">
    <property type="entry name" value="RT_RNaseH"/>
</dbReference>
<keyword evidence="4" id="KW-0540">Nuclease</keyword>
<dbReference type="InterPro" id="IPR043502">
    <property type="entry name" value="DNA/RNA_pol_sf"/>
</dbReference>
<dbReference type="EMBL" id="CP092865">
    <property type="protein sequence ID" value="UYV65073.1"/>
    <property type="molecule type" value="Genomic_DNA"/>
</dbReference>
<protein>
    <recommendedName>
        <fullName evidence="1">RNA-directed DNA polymerase</fullName>
        <ecNumber evidence="1">2.7.7.49</ecNumber>
    </recommendedName>
</protein>
<organism evidence="11 12">
    <name type="scientific">Cordylochernes scorpioides</name>
    <dbReference type="NCBI Taxonomy" id="51811"/>
    <lineage>
        <taxon>Eukaryota</taxon>
        <taxon>Metazoa</taxon>
        <taxon>Ecdysozoa</taxon>
        <taxon>Arthropoda</taxon>
        <taxon>Chelicerata</taxon>
        <taxon>Arachnida</taxon>
        <taxon>Pseudoscorpiones</taxon>
        <taxon>Cheliferoidea</taxon>
        <taxon>Chernetidae</taxon>
        <taxon>Cordylochernes</taxon>
    </lineage>
</organism>
<evidence type="ECO:0000256" key="8">
    <source>
        <dbReference type="SAM" id="MobiDB-lite"/>
    </source>
</evidence>
<keyword evidence="3" id="KW-0548">Nucleotidyltransferase</keyword>
<feature type="region of interest" description="Disordered" evidence="8">
    <location>
        <begin position="367"/>
        <end position="386"/>
    </location>
</feature>
<evidence type="ECO:0000256" key="2">
    <source>
        <dbReference type="ARBA" id="ARBA00022679"/>
    </source>
</evidence>
<evidence type="ECO:0000256" key="4">
    <source>
        <dbReference type="ARBA" id="ARBA00022722"/>
    </source>
</evidence>
<dbReference type="Pfam" id="PF17917">
    <property type="entry name" value="RT_RNaseH"/>
    <property type="match status" value="1"/>
</dbReference>
<sequence length="553" mass="62322">MRPVAFASLMLTKREQGYAQIEKEALAIIWACERFKDFVVQTTFLIETDHKPLVPIFTTKDLSDLTPRLQRYRMRMLQFSFHIFHTPVKDLITADALSRQPLPGHLPEDEKLQEEVEHFVRNIVLHQSTTDDRLAKIALNQKLEPTLQKVFYDVRDVIGEENGSLMRGLRVIIPSNMRKDVLNRIHAGHQGITKCRARTKGHVRWPGIGKEIQDMPTYSTTSHHQLHPALPATEVSAKCGPVAVVSDPTPASSAEHETSSEKEEIVENKTTLTDEEFLPGAKTREQKQLAAVLRKTSSKLFEEAKNVRLNKENVLRAINSPIFLTKYLKELDNVQKSGLHLLASKLIDKVEDRTSLLYKRLSALESKQNPRNELPPCEPQYARDRRSSKKLGALQLPKAARTCSPEDIEEFLRGATLIINLEEGNPLSRAEISQAEICAAIRRLPMGKSVGWDELPCELIRGFEDFFAPVLQQIFEASQTFGALPSSTRHSEICFIPKPHGGPGHSGLRPIPLPPTDYRVHRVTREIATSPSRHSSGMPELRHLGKNTILGHG</sequence>
<feature type="region of interest" description="Disordered" evidence="8">
    <location>
        <begin position="246"/>
        <end position="269"/>
    </location>
</feature>
<feature type="domain" description="Reverse transcriptase RNase H-like" evidence="9">
    <location>
        <begin position="2"/>
        <end position="79"/>
    </location>
</feature>
<keyword evidence="2" id="KW-0808">Transferase</keyword>
<evidence type="ECO:0000313" key="11">
    <source>
        <dbReference type="EMBL" id="UYV65073.1"/>
    </source>
</evidence>
<feature type="compositionally biased region" description="Basic and acidic residues" evidence="8">
    <location>
        <begin position="254"/>
        <end position="267"/>
    </location>
</feature>
<dbReference type="Gene3D" id="1.10.340.70">
    <property type="match status" value="1"/>
</dbReference>
<evidence type="ECO:0000256" key="6">
    <source>
        <dbReference type="ARBA" id="ARBA00022801"/>
    </source>
</evidence>
<keyword evidence="7" id="KW-0695">RNA-directed DNA polymerase</keyword>
<accession>A0ABY6K8H7</accession>
<dbReference type="SUPFAM" id="SSF56672">
    <property type="entry name" value="DNA/RNA polymerases"/>
    <property type="match status" value="1"/>
</dbReference>
<evidence type="ECO:0000256" key="3">
    <source>
        <dbReference type="ARBA" id="ARBA00022695"/>
    </source>
</evidence>
<dbReference type="Proteomes" id="UP001235939">
    <property type="component" value="Chromosome 03"/>
</dbReference>
<evidence type="ECO:0000259" key="10">
    <source>
        <dbReference type="Pfam" id="PF17921"/>
    </source>
</evidence>
<proteinExistence type="predicted"/>
<dbReference type="PANTHER" id="PTHR37984">
    <property type="entry name" value="PROTEIN CBG26694"/>
    <property type="match status" value="1"/>
</dbReference>
<gene>
    <name evidence="11" type="ORF">LAZ67_3003048</name>
</gene>
<dbReference type="PANTHER" id="PTHR37984:SF9">
    <property type="entry name" value="INTEGRASE CATALYTIC DOMAIN-CONTAINING PROTEIN"/>
    <property type="match status" value="1"/>
</dbReference>
<keyword evidence="6" id="KW-0378">Hydrolase</keyword>
<dbReference type="CDD" id="cd09274">
    <property type="entry name" value="RNase_HI_RT_Ty3"/>
    <property type="match status" value="1"/>
</dbReference>
<evidence type="ECO:0000259" key="9">
    <source>
        <dbReference type="Pfam" id="PF17917"/>
    </source>
</evidence>
<dbReference type="EC" id="2.7.7.49" evidence="1"/>
<evidence type="ECO:0000256" key="7">
    <source>
        <dbReference type="ARBA" id="ARBA00022918"/>
    </source>
</evidence>
<evidence type="ECO:0000256" key="5">
    <source>
        <dbReference type="ARBA" id="ARBA00022759"/>
    </source>
</evidence>
<feature type="region of interest" description="Disordered" evidence="8">
    <location>
        <begin position="529"/>
        <end position="553"/>
    </location>
</feature>
<keyword evidence="12" id="KW-1185">Reference proteome</keyword>